<protein>
    <submittedName>
        <fullName evidence="1">Unannotated protein</fullName>
    </submittedName>
</protein>
<accession>A0A6J5ZAC6</accession>
<gene>
    <name evidence="1" type="ORF">UFOPK3522_00471</name>
    <name evidence="2" type="ORF">UFOPK4175_00965</name>
</gene>
<evidence type="ECO:0000313" key="1">
    <source>
        <dbReference type="EMBL" id="CAB4339615.1"/>
    </source>
</evidence>
<proteinExistence type="predicted"/>
<dbReference type="EMBL" id="CAFBPX010000180">
    <property type="protein sequence ID" value="CAB5036694.1"/>
    <property type="molecule type" value="Genomic_DNA"/>
</dbReference>
<dbReference type="EMBL" id="CAESAO010000026">
    <property type="protein sequence ID" value="CAB4339615.1"/>
    <property type="molecule type" value="Genomic_DNA"/>
</dbReference>
<name>A0A6J5ZAC6_9ZZZZ</name>
<sequence>MASASRIDSARWAGLLAGLGLVVAAFVAWQMPASGHALGADVTIIATPHGELVAAPLSPTLAARGLTPGDARHHSLTLTNITGVPLSVRFRALPSNSDLDRMVELTLSDNGRTVAAGTLASLRQWTAPVLRLPVRAVRRLMLTVRLLKPSEQAGMGARAQTAGMVVEVPLEISAAGEKP</sequence>
<dbReference type="AlphaFoldDB" id="A0A6J5ZAC6"/>
<reference evidence="1" key="1">
    <citation type="submission" date="2020-05" db="EMBL/GenBank/DDBJ databases">
        <authorList>
            <person name="Chiriac C."/>
            <person name="Salcher M."/>
            <person name="Ghai R."/>
            <person name="Kavagutti S V."/>
        </authorList>
    </citation>
    <scope>NUCLEOTIDE SEQUENCE</scope>
</reference>
<organism evidence="1">
    <name type="scientific">freshwater metagenome</name>
    <dbReference type="NCBI Taxonomy" id="449393"/>
    <lineage>
        <taxon>unclassified sequences</taxon>
        <taxon>metagenomes</taxon>
        <taxon>ecological metagenomes</taxon>
    </lineage>
</organism>
<evidence type="ECO:0000313" key="2">
    <source>
        <dbReference type="EMBL" id="CAB5036694.1"/>
    </source>
</evidence>